<feature type="transmembrane region" description="Helical" evidence="1">
    <location>
        <begin position="191"/>
        <end position="212"/>
    </location>
</feature>
<feature type="transmembrane region" description="Helical" evidence="1">
    <location>
        <begin position="163"/>
        <end position="184"/>
    </location>
</feature>
<dbReference type="EMBL" id="LNIX01000026">
    <property type="protein sequence ID" value="OXA42483.1"/>
    <property type="molecule type" value="Genomic_DNA"/>
</dbReference>
<evidence type="ECO:0000313" key="3">
    <source>
        <dbReference type="Proteomes" id="UP000198287"/>
    </source>
</evidence>
<organism evidence="2 3">
    <name type="scientific">Folsomia candida</name>
    <name type="common">Springtail</name>
    <dbReference type="NCBI Taxonomy" id="158441"/>
    <lineage>
        <taxon>Eukaryota</taxon>
        <taxon>Metazoa</taxon>
        <taxon>Ecdysozoa</taxon>
        <taxon>Arthropoda</taxon>
        <taxon>Hexapoda</taxon>
        <taxon>Collembola</taxon>
        <taxon>Entomobryomorpha</taxon>
        <taxon>Isotomoidea</taxon>
        <taxon>Isotomidae</taxon>
        <taxon>Proisotominae</taxon>
        <taxon>Folsomia</taxon>
    </lineage>
</organism>
<evidence type="ECO:0000256" key="1">
    <source>
        <dbReference type="SAM" id="Phobius"/>
    </source>
</evidence>
<protein>
    <submittedName>
        <fullName evidence="2">Putative odorant receptor 69a, isoform B</fullName>
    </submittedName>
</protein>
<sequence>MWAVFKTFVDQFRNRSPLPLFVWVDREEVSYIPLSKKQNTFVHFSFSDQDLKIIRIYLLVFFMFLPLSFASMAFVLTRRSTLFTQIMNPIKGLKKFGNDIRITSWLKETPPDYRILKLAMRFQIWLSNYPLYVIVLTAVFINVDPLEFPVTRVVVFMLSSSTSSPIEPTLISLLIRSTLIIIFLTDLLKAVNAFFIVGLMVVCSASEVLQVLTSLNSRIAQRVVWSGRNLQEREVKLYRELLIWMGFTNQNFCRFAVPPLIFFGVSFLIFGIYGSIRMRDQMQVVIYLLVPIASFLAFLFVVLLIPEAAKVFERSNLYLVMTRRSLRRGTLEEKVFRSLRPMGIQVASFGLVKNDLMKIVIRVLTENTCNLLITF</sequence>
<keyword evidence="2" id="KW-0675">Receptor</keyword>
<accession>A0A226DBD6</accession>
<feature type="transmembrane region" description="Helical" evidence="1">
    <location>
        <begin position="255"/>
        <end position="273"/>
    </location>
</feature>
<keyword evidence="3" id="KW-1185">Reference proteome</keyword>
<dbReference type="Proteomes" id="UP000198287">
    <property type="component" value="Unassembled WGS sequence"/>
</dbReference>
<feature type="transmembrane region" description="Helical" evidence="1">
    <location>
        <begin position="124"/>
        <end position="143"/>
    </location>
</feature>
<feature type="transmembrane region" description="Helical" evidence="1">
    <location>
        <begin position="285"/>
        <end position="305"/>
    </location>
</feature>
<feature type="transmembrane region" description="Helical" evidence="1">
    <location>
        <begin position="54"/>
        <end position="77"/>
    </location>
</feature>
<name>A0A226DBD6_FOLCA</name>
<keyword evidence="1" id="KW-1133">Transmembrane helix</keyword>
<comment type="caution">
    <text evidence="2">The sequence shown here is derived from an EMBL/GenBank/DDBJ whole genome shotgun (WGS) entry which is preliminary data.</text>
</comment>
<reference evidence="2 3" key="1">
    <citation type="submission" date="2015-12" db="EMBL/GenBank/DDBJ databases">
        <title>The genome of Folsomia candida.</title>
        <authorList>
            <person name="Faddeeva A."/>
            <person name="Derks M.F."/>
            <person name="Anvar Y."/>
            <person name="Smit S."/>
            <person name="Van Straalen N."/>
            <person name="Roelofs D."/>
        </authorList>
    </citation>
    <scope>NUCLEOTIDE SEQUENCE [LARGE SCALE GENOMIC DNA]</scope>
    <source>
        <strain evidence="2 3">VU population</strain>
        <tissue evidence="2">Whole body</tissue>
    </source>
</reference>
<keyword evidence="1" id="KW-0812">Transmembrane</keyword>
<evidence type="ECO:0000313" key="2">
    <source>
        <dbReference type="EMBL" id="OXA42483.1"/>
    </source>
</evidence>
<gene>
    <name evidence="2" type="ORF">Fcan01_22963</name>
</gene>
<proteinExistence type="predicted"/>
<dbReference type="AlphaFoldDB" id="A0A226DBD6"/>
<keyword evidence="1" id="KW-0472">Membrane</keyword>